<protein>
    <submittedName>
        <fullName evidence="1">Uncharacterized protein</fullName>
    </submittedName>
</protein>
<proteinExistence type="predicted"/>
<evidence type="ECO:0000313" key="1">
    <source>
        <dbReference type="EMBL" id="KZL83512.1"/>
    </source>
</evidence>
<organism evidence="1 2">
    <name type="scientific">Colletotrichum incanum</name>
    <name type="common">Soybean anthracnose fungus</name>
    <dbReference type="NCBI Taxonomy" id="1573173"/>
    <lineage>
        <taxon>Eukaryota</taxon>
        <taxon>Fungi</taxon>
        <taxon>Dikarya</taxon>
        <taxon>Ascomycota</taxon>
        <taxon>Pezizomycotina</taxon>
        <taxon>Sordariomycetes</taxon>
        <taxon>Hypocreomycetidae</taxon>
        <taxon>Glomerellales</taxon>
        <taxon>Glomerellaceae</taxon>
        <taxon>Colletotrichum</taxon>
        <taxon>Colletotrichum spaethianum species complex</taxon>
    </lineage>
</organism>
<comment type="caution">
    <text evidence="1">The sequence shown here is derived from an EMBL/GenBank/DDBJ whole genome shotgun (WGS) entry which is preliminary data.</text>
</comment>
<dbReference type="Proteomes" id="UP000076584">
    <property type="component" value="Unassembled WGS sequence"/>
</dbReference>
<dbReference type="AlphaFoldDB" id="A0A161Y278"/>
<evidence type="ECO:0000313" key="2">
    <source>
        <dbReference type="Proteomes" id="UP000076584"/>
    </source>
</evidence>
<name>A0A161Y278_COLIC</name>
<gene>
    <name evidence="1" type="ORF">CI238_02565</name>
</gene>
<keyword evidence="2" id="KW-1185">Reference proteome</keyword>
<reference evidence="1 2" key="1">
    <citation type="submission" date="2015-06" db="EMBL/GenBank/DDBJ databases">
        <title>Survival trade-offs in plant roots during colonization by closely related pathogenic and mutualistic fungi.</title>
        <authorList>
            <person name="Hacquard S."/>
            <person name="Kracher B."/>
            <person name="Hiruma K."/>
            <person name="Weinman A."/>
            <person name="Muench P."/>
            <person name="Garrido Oter R."/>
            <person name="Ver Loren van Themaat E."/>
            <person name="Dallerey J.-F."/>
            <person name="Damm U."/>
            <person name="Henrissat B."/>
            <person name="Lespinet O."/>
            <person name="Thon M."/>
            <person name="Kemen E."/>
            <person name="McHardy A.C."/>
            <person name="Schulze-Lefert P."/>
            <person name="O'Connell R.J."/>
        </authorList>
    </citation>
    <scope>NUCLEOTIDE SEQUENCE [LARGE SCALE GENOMIC DNA]</scope>
    <source>
        <strain evidence="1 2">MAFF 238704</strain>
    </source>
</reference>
<dbReference type="EMBL" id="LFIW01001106">
    <property type="protein sequence ID" value="KZL83512.1"/>
    <property type="molecule type" value="Genomic_DNA"/>
</dbReference>
<accession>A0A161Y278</accession>
<sequence>MAQLASASDCCGSDGMKAFERLARLKTVIARPESSESAIQGDSVVQKVDSGQDGDACQLGLVNLWLLRVALKRGEQFNIIMSCRC</sequence>